<dbReference type="Pfam" id="PF17862">
    <property type="entry name" value="AAA_lid_3"/>
    <property type="match status" value="2"/>
</dbReference>
<gene>
    <name evidence="7" type="ORF">VCUG_00629</name>
</gene>
<dbReference type="GO" id="GO:1902979">
    <property type="term" value="P:mitotic DNA replication termination"/>
    <property type="evidence" value="ECO:0007669"/>
    <property type="project" value="EnsemblFungi"/>
</dbReference>
<dbReference type="SUPFAM" id="SSF54585">
    <property type="entry name" value="Cdc48 domain 2-like"/>
    <property type="match status" value="1"/>
</dbReference>
<dbReference type="GO" id="GO:0005634">
    <property type="term" value="C:nucleus"/>
    <property type="evidence" value="ECO:0007669"/>
    <property type="project" value="EnsemblFungi"/>
</dbReference>
<dbReference type="Pfam" id="PF09336">
    <property type="entry name" value="Vps4_C"/>
    <property type="match status" value="1"/>
</dbReference>
<dbReference type="GO" id="GO:0005524">
    <property type="term" value="F:ATP binding"/>
    <property type="evidence" value="ECO:0007669"/>
    <property type="project" value="UniProtKB-KW"/>
</dbReference>
<comment type="similarity">
    <text evidence="1">Belongs to the AAA ATPase family.</text>
</comment>
<dbReference type="GO" id="GO:0030894">
    <property type="term" value="C:replisome"/>
    <property type="evidence" value="ECO:0007669"/>
    <property type="project" value="EnsemblFungi"/>
</dbReference>
<dbReference type="GO" id="GO:0030970">
    <property type="term" value="P:retrograde protein transport, ER to cytosol"/>
    <property type="evidence" value="ECO:0007669"/>
    <property type="project" value="EnsemblFungi"/>
</dbReference>
<keyword evidence="8" id="KW-1185">Reference proteome</keyword>
<dbReference type="InterPro" id="IPR027417">
    <property type="entry name" value="P-loop_NTPase"/>
</dbReference>
<dbReference type="EMBL" id="GL877410">
    <property type="protein sequence ID" value="ELA47909.1"/>
    <property type="molecule type" value="Genomic_DNA"/>
</dbReference>
<dbReference type="PANTHER" id="PTHR23077:SF171">
    <property type="entry name" value="NUCLEAR VALOSIN-CONTAINING PROTEIN-LIKE"/>
    <property type="match status" value="1"/>
</dbReference>
<dbReference type="OrthoDB" id="27435at2759"/>
<dbReference type="PANTHER" id="PTHR23077">
    <property type="entry name" value="AAA-FAMILY ATPASE"/>
    <property type="match status" value="1"/>
</dbReference>
<dbReference type="Gene3D" id="1.10.8.60">
    <property type="match status" value="2"/>
</dbReference>
<dbReference type="FunCoup" id="L2GWB4">
    <property type="interactions" value="158"/>
</dbReference>
<dbReference type="HOGENOM" id="CLU_000688_12_0_1"/>
<dbReference type="FunFam" id="3.40.50.300:FF:000048">
    <property type="entry name" value="Transitional endoplasmic reticulum ATPase"/>
    <property type="match status" value="1"/>
</dbReference>
<dbReference type="InterPro" id="IPR015415">
    <property type="entry name" value="Spast_Vps4_C"/>
</dbReference>
<dbReference type="GO" id="GO:0140624">
    <property type="term" value="P:EGAD pathway"/>
    <property type="evidence" value="ECO:0007669"/>
    <property type="project" value="EnsemblFungi"/>
</dbReference>
<dbReference type="CDD" id="cd19519">
    <property type="entry name" value="RecA-like_CDC48_r1-like"/>
    <property type="match status" value="1"/>
</dbReference>
<feature type="domain" description="AAA+ ATPase" evidence="6">
    <location>
        <begin position="243"/>
        <end position="379"/>
    </location>
</feature>
<dbReference type="SMART" id="SM00382">
    <property type="entry name" value="AAA"/>
    <property type="match status" value="2"/>
</dbReference>
<dbReference type="GO" id="GO:0010636">
    <property type="term" value="P:positive regulation of mitochondrial fusion"/>
    <property type="evidence" value="ECO:0007669"/>
    <property type="project" value="EnsemblFungi"/>
</dbReference>
<evidence type="ECO:0000313" key="8">
    <source>
        <dbReference type="Proteomes" id="UP000011081"/>
    </source>
</evidence>
<dbReference type="Gene3D" id="3.10.330.10">
    <property type="match status" value="1"/>
</dbReference>
<dbReference type="GO" id="GO:0072671">
    <property type="term" value="P:mitochondria-associated ubiquitin-dependent protein catabolic process"/>
    <property type="evidence" value="ECO:0007669"/>
    <property type="project" value="EnsemblFungi"/>
</dbReference>
<dbReference type="GO" id="GO:0043328">
    <property type="term" value="P:protein transport to vacuole involved in ubiquitin-dependent protein catabolic process via the multivesicular body sorting pathway"/>
    <property type="evidence" value="ECO:0007669"/>
    <property type="project" value="EnsemblFungi"/>
</dbReference>
<dbReference type="STRING" id="948595.L2GWB4"/>
<dbReference type="InterPro" id="IPR041569">
    <property type="entry name" value="AAA_lid_3"/>
</dbReference>
<dbReference type="FunFam" id="3.40.50.300:FF:000012">
    <property type="entry name" value="Transitional endoplasmic reticulum ATPase"/>
    <property type="match status" value="1"/>
</dbReference>
<dbReference type="GO" id="GO:0031593">
    <property type="term" value="F:polyubiquitin modification-dependent protein binding"/>
    <property type="evidence" value="ECO:0007669"/>
    <property type="project" value="EnsemblFungi"/>
</dbReference>
<evidence type="ECO:0000256" key="3">
    <source>
        <dbReference type="ARBA" id="ARBA00022741"/>
    </source>
</evidence>
<dbReference type="OMA" id="VWPAYPE"/>
<dbReference type="GO" id="GO:0034098">
    <property type="term" value="C:VCP-NPL4-UFD1 AAA ATPase complex"/>
    <property type="evidence" value="ECO:0007669"/>
    <property type="project" value="EnsemblFungi"/>
</dbReference>
<dbReference type="PROSITE" id="PS00674">
    <property type="entry name" value="AAA"/>
    <property type="match status" value="2"/>
</dbReference>
<organism evidence="7 8">
    <name type="scientific">Vavraia culicis (isolate floridensis)</name>
    <name type="common">Microsporidian parasite</name>
    <dbReference type="NCBI Taxonomy" id="948595"/>
    <lineage>
        <taxon>Eukaryota</taxon>
        <taxon>Fungi</taxon>
        <taxon>Fungi incertae sedis</taxon>
        <taxon>Microsporidia</taxon>
        <taxon>Pleistophoridae</taxon>
        <taxon>Vavraia</taxon>
    </lineage>
</organism>
<dbReference type="GeneID" id="19878514"/>
<dbReference type="GO" id="GO:0120174">
    <property type="term" value="P:stress-induced homeostatically regulated protein degradation pathway"/>
    <property type="evidence" value="ECO:0007669"/>
    <property type="project" value="EnsemblFungi"/>
</dbReference>
<dbReference type="Gene3D" id="3.40.50.300">
    <property type="entry name" value="P-loop containing nucleotide triphosphate hydrolases"/>
    <property type="match status" value="2"/>
</dbReference>
<dbReference type="GO" id="GO:0043130">
    <property type="term" value="F:ubiquitin binding"/>
    <property type="evidence" value="ECO:0007669"/>
    <property type="project" value="EnsemblFungi"/>
</dbReference>
<feature type="region of interest" description="Disordered" evidence="5">
    <location>
        <begin position="774"/>
        <end position="795"/>
    </location>
</feature>
<dbReference type="GO" id="GO:0034517">
    <property type="term" value="P:ribophagy"/>
    <property type="evidence" value="ECO:0007669"/>
    <property type="project" value="EnsemblFungi"/>
</dbReference>
<name>L2GWB4_VAVCU</name>
<dbReference type="GO" id="GO:0016320">
    <property type="term" value="P:endoplasmic reticulum membrane fusion"/>
    <property type="evidence" value="ECO:0007669"/>
    <property type="project" value="EnsemblFungi"/>
</dbReference>
<dbReference type="VEuPathDB" id="MicrosporidiaDB:VCUG_00629"/>
<dbReference type="GO" id="GO:0000839">
    <property type="term" value="C:Hrd1p ubiquitin ligase ERAD-L complex"/>
    <property type="evidence" value="ECO:0007669"/>
    <property type="project" value="EnsemblFungi"/>
</dbReference>
<dbReference type="InterPro" id="IPR003959">
    <property type="entry name" value="ATPase_AAA_core"/>
</dbReference>
<dbReference type="GO" id="GO:1990112">
    <property type="term" value="C:RQC complex"/>
    <property type="evidence" value="ECO:0007669"/>
    <property type="project" value="EnsemblFungi"/>
</dbReference>
<dbReference type="InterPro" id="IPR009010">
    <property type="entry name" value="Asp_de-COase-like_dom_sf"/>
</dbReference>
<reference evidence="8" key="1">
    <citation type="submission" date="2011-03" db="EMBL/GenBank/DDBJ databases">
        <title>The genome sequence of Vavraia culicis strain floridensis.</title>
        <authorList>
            <consortium name="The Broad Institute Genome Sequencing Platform"/>
            <person name="Cuomo C."/>
            <person name="Becnel J."/>
            <person name="Sanscrainte N."/>
            <person name="Young S.K."/>
            <person name="Zeng Q."/>
            <person name="Gargeya S."/>
            <person name="Fitzgerald M."/>
            <person name="Haas B."/>
            <person name="Abouelleil A."/>
            <person name="Alvarado L."/>
            <person name="Arachchi H.M."/>
            <person name="Berlin A."/>
            <person name="Chapman S.B."/>
            <person name="Gearin G."/>
            <person name="Goldberg J."/>
            <person name="Griggs A."/>
            <person name="Gujja S."/>
            <person name="Hansen M."/>
            <person name="Heiman D."/>
            <person name="Howarth C."/>
            <person name="Larimer J."/>
            <person name="Lui A."/>
            <person name="MacDonald P.J.P."/>
            <person name="McCowen C."/>
            <person name="Montmayeur A."/>
            <person name="Murphy C."/>
            <person name="Neiman D."/>
            <person name="Pearson M."/>
            <person name="Priest M."/>
            <person name="Roberts A."/>
            <person name="Saif S."/>
            <person name="Shea T."/>
            <person name="Sisk P."/>
            <person name="Stolte C."/>
            <person name="Sykes S."/>
            <person name="Wortman J."/>
            <person name="Nusbaum C."/>
            <person name="Birren B."/>
        </authorList>
    </citation>
    <scope>NUCLEOTIDE SEQUENCE [LARGE SCALE GENOMIC DNA]</scope>
    <source>
        <strain evidence="8">floridensis</strain>
    </source>
</reference>
<dbReference type="GO" id="GO:0000837">
    <property type="term" value="C:Doa10p ubiquitin ligase complex"/>
    <property type="evidence" value="ECO:0007669"/>
    <property type="project" value="EnsemblFungi"/>
</dbReference>
<evidence type="ECO:0000256" key="4">
    <source>
        <dbReference type="ARBA" id="ARBA00022840"/>
    </source>
</evidence>
<dbReference type="GO" id="GO:0097352">
    <property type="term" value="P:autophagosome maturation"/>
    <property type="evidence" value="ECO:0007669"/>
    <property type="project" value="TreeGrafter"/>
</dbReference>
<accession>L2GWB4</accession>
<keyword evidence="3" id="KW-0547">Nucleotide-binding</keyword>
<feature type="domain" description="AAA+ ATPase" evidence="6">
    <location>
        <begin position="516"/>
        <end position="654"/>
    </location>
</feature>
<dbReference type="InterPro" id="IPR003593">
    <property type="entry name" value="AAA+_ATPase"/>
</dbReference>
<proteinExistence type="inferred from homology"/>
<keyword evidence="4" id="KW-0067">ATP-binding</keyword>
<evidence type="ECO:0000259" key="6">
    <source>
        <dbReference type="SMART" id="SM00382"/>
    </source>
</evidence>
<dbReference type="GO" id="GO:0099638">
    <property type="term" value="P:endosome to plasma membrane protein transport"/>
    <property type="evidence" value="ECO:0007669"/>
    <property type="project" value="EnsemblFungi"/>
</dbReference>
<dbReference type="GO" id="GO:0042802">
    <property type="term" value="F:identical protein binding"/>
    <property type="evidence" value="ECO:0007669"/>
    <property type="project" value="EnsemblFungi"/>
</dbReference>
<dbReference type="InterPro" id="IPR003960">
    <property type="entry name" value="ATPase_AAA_CS"/>
</dbReference>
<dbReference type="GO" id="GO:0051228">
    <property type="term" value="P:mitotic spindle disassembly"/>
    <property type="evidence" value="ECO:0007669"/>
    <property type="project" value="EnsemblFungi"/>
</dbReference>
<dbReference type="Proteomes" id="UP000011081">
    <property type="component" value="Unassembled WGS sequence"/>
</dbReference>
<dbReference type="GO" id="GO:0046034">
    <property type="term" value="P:ATP metabolic process"/>
    <property type="evidence" value="ECO:0007669"/>
    <property type="project" value="EnsemblFungi"/>
</dbReference>
<dbReference type="InterPro" id="IPR050168">
    <property type="entry name" value="AAA_ATPase_domain"/>
</dbReference>
<dbReference type="InParanoid" id="L2GWB4"/>
<dbReference type="GO" id="GO:1900182">
    <property type="term" value="P:positive regulation of protein localization to nucleus"/>
    <property type="evidence" value="ECO:0007669"/>
    <property type="project" value="EnsemblFungi"/>
</dbReference>
<dbReference type="Pfam" id="PF00004">
    <property type="entry name" value="AAA"/>
    <property type="match status" value="2"/>
</dbReference>
<dbReference type="AlphaFoldDB" id="L2GWB4"/>
<dbReference type="Gene3D" id="2.40.40.20">
    <property type="match status" value="1"/>
</dbReference>
<evidence type="ECO:0000313" key="7">
    <source>
        <dbReference type="EMBL" id="ELA47909.1"/>
    </source>
</evidence>
<sequence length="795" mass="88918">MSEKKKDGDYISAILENVTGNSCLVLDPPHDTTLEINELGMSKEMANCHRVRDKGHIIVRGKRRRECIFTVRVFNSKVEKTIYLSKHARNNLRVRIQDVVKLYPCSSLTRVNHALIKPISDTKKNFSDKAIFDTFIKPYFEKPLVPISKGDIIPVTCGMVTVDFKVLELSSQDGTNDLKYGLITVETRISSEGDVDREAAEADFKSIGYDDVGGCRRQMAQVRELIELPLRHPSLYTSLGINPPRGILLFGPPGTGKTLIARAIANETGAFLYVVNGPEIMSKMSGESESNLRNVFKEAEKNAPSIIFIDEIDSIAPKREKSHGEVERRIVSQLLTLMDGIKKATNVIVLGATNRPNSIDPALRRYGRFGREIEIGIPDKIGRLEILRIHTRNMSLAEDVDLEKVANETHGFVGSDIASLCSEAAMQQIRRKMPKIDIESDKVDAEILSSLKVTTEDFTYAVDNTDPSSLRETVVETPNIQWEDIGGLQAVKDELRETVSYPIKFSEKYVQLGMAPSRGILFYGPPGCGKTLLAKAVASECSANFISVKGPELLNMWVGESEANVRDIFDKARSSAPCVIFFDELDSIAKSRSSGSSDAGVTDRVLNQMLTEMDGISAKKNVFVIGATNRPDQLDTALLRPGRLDQLIFIPLPDQDSRNSIFKATCRKTPLNRDVNLKAVAEMTKGCSGADIAEIVQRARKFALKESIQRDMDKMKNIRKKNGDVDEEDIELESEPLFVSLRHFQESLKNTRRSVTQKDMERYESFARSMNINLNLSNNERQERPENNNVEDLYN</sequence>
<dbReference type="GO" id="GO:0071630">
    <property type="term" value="P:nuclear protein quality control by the ubiquitin-proteasome system"/>
    <property type="evidence" value="ECO:0007669"/>
    <property type="project" value="EnsemblFungi"/>
</dbReference>
<evidence type="ECO:0000256" key="1">
    <source>
        <dbReference type="ARBA" id="ARBA00006914"/>
    </source>
</evidence>
<dbReference type="InterPro" id="IPR029067">
    <property type="entry name" value="CDC48_domain_2-like_sf"/>
</dbReference>
<dbReference type="GO" id="GO:0005829">
    <property type="term" value="C:cytosol"/>
    <property type="evidence" value="ECO:0007669"/>
    <property type="project" value="EnsemblFungi"/>
</dbReference>
<evidence type="ECO:0000256" key="5">
    <source>
        <dbReference type="SAM" id="MobiDB-lite"/>
    </source>
</evidence>
<evidence type="ECO:0000256" key="2">
    <source>
        <dbReference type="ARBA" id="ARBA00022737"/>
    </source>
</evidence>
<keyword evidence="2" id="KW-0677">Repeat</keyword>
<dbReference type="GO" id="GO:0034727">
    <property type="term" value="P:piecemeal microautophagy of the nucleus"/>
    <property type="evidence" value="ECO:0007669"/>
    <property type="project" value="EnsemblFungi"/>
</dbReference>
<protein>
    <submittedName>
        <fullName evidence="7">AAA family ATPase, CDC48 subfamily</fullName>
    </submittedName>
</protein>
<dbReference type="GO" id="GO:0071629">
    <property type="term" value="P:cytoplasm protein quality control by the ubiquitin-proteasome system"/>
    <property type="evidence" value="ECO:0007669"/>
    <property type="project" value="EnsemblFungi"/>
</dbReference>
<dbReference type="FunFam" id="1.10.8.60:FF:000057">
    <property type="entry name" value="AAA family ATPase, CDC48 subfamily"/>
    <property type="match status" value="1"/>
</dbReference>
<dbReference type="GO" id="GO:1990171">
    <property type="term" value="P:SCF complex disassembly in response to cadmium stress"/>
    <property type="evidence" value="ECO:0007669"/>
    <property type="project" value="EnsemblFungi"/>
</dbReference>
<dbReference type="GO" id="GO:0070651">
    <property type="term" value="P:nonfunctional rRNA decay"/>
    <property type="evidence" value="ECO:0007669"/>
    <property type="project" value="EnsemblFungi"/>
</dbReference>
<dbReference type="GO" id="GO:0036266">
    <property type="term" value="C:Cdc48p-Npl4p-Vms1p AAA ATPase complex"/>
    <property type="evidence" value="ECO:0007669"/>
    <property type="project" value="EnsemblFungi"/>
</dbReference>
<dbReference type="SUPFAM" id="SSF50692">
    <property type="entry name" value="ADC-like"/>
    <property type="match status" value="1"/>
</dbReference>
<dbReference type="GO" id="GO:1990116">
    <property type="term" value="P:ribosome-associated ubiquitin-dependent protein catabolic process"/>
    <property type="evidence" value="ECO:0007669"/>
    <property type="project" value="EnsemblFungi"/>
</dbReference>
<dbReference type="GO" id="GO:0031134">
    <property type="term" value="P:sister chromatid biorientation"/>
    <property type="evidence" value="ECO:0007669"/>
    <property type="project" value="EnsemblFungi"/>
</dbReference>
<dbReference type="NCBIfam" id="TIGR01243">
    <property type="entry name" value="CDC48"/>
    <property type="match status" value="1"/>
</dbReference>
<dbReference type="SUPFAM" id="SSF52540">
    <property type="entry name" value="P-loop containing nucleoside triphosphate hydrolases"/>
    <property type="match status" value="2"/>
</dbReference>
<dbReference type="GO" id="GO:0016887">
    <property type="term" value="F:ATP hydrolysis activity"/>
    <property type="evidence" value="ECO:0007669"/>
    <property type="project" value="EnsemblFungi"/>
</dbReference>
<dbReference type="GO" id="GO:0019888">
    <property type="term" value="F:protein phosphatase regulator activity"/>
    <property type="evidence" value="ECO:0007669"/>
    <property type="project" value="EnsemblFungi"/>
</dbReference>
<dbReference type="RefSeq" id="XP_008073650.1">
    <property type="nucleotide sequence ID" value="XM_008075459.1"/>
</dbReference>
<dbReference type="InterPro" id="IPR005938">
    <property type="entry name" value="AAA_ATPase_CDC48"/>
</dbReference>